<dbReference type="PANTHER" id="PTHR47691:SF3">
    <property type="entry name" value="HTH-TYPE TRANSCRIPTIONAL REGULATOR RV0890C-RELATED"/>
    <property type="match status" value="1"/>
</dbReference>
<dbReference type="SUPFAM" id="SSF52540">
    <property type="entry name" value="P-loop containing nucleoside triphosphate hydrolases"/>
    <property type="match status" value="1"/>
</dbReference>
<dbReference type="PANTHER" id="PTHR47691">
    <property type="entry name" value="REGULATOR-RELATED"/>
    <property type="match status" value="1"/>
</dbReference>
<dbReference type="InterPro" id="IPR019734">
    <property type="entry name" value="TPR_rpt"/>
</dbReference>
<accession>A0A6J4VQ93</accession>
<evidence type="ECO:0000259" key="1">
    <source>
        <dbReference type="Pfam" id="PF05729"/>
    </source>
</evidence>
<protein>
    <recommendedName>
        <fullName evidence="1">NACHT domain-containing protein</fullName>
    </recommendedName>
</protein>
<organism evidence="2">
    <name type="scientific">uncultured Truepera sp</name>
    <dbReference type="NCBI Taxonomy" id="543023"/>
    <lineage>
        <taxon>Bacteria</taxon>
        <taxon>Thermotogati</taxon>
        <taxon>Deinococcota</taxon>
        <taxon>Deinococci</taxon>
        <taxon>Trueperales</taxon>
        <taxon>Trueperaceae</taxon>
        <taxon>Truepera</taxon>
        <taxon>environmental samples</taxon>
    </lineage>
</organism>
<dbReference type="AlphaFoldDB" id="A0A6J4VQ93"/>
<name>A0A6J4VQ93_9DEIN</name>
<dbReference type="Pfam" id="PF05729">
    <property type="entry name" value="NACHT"/>
    <property type="match status" value="1"/>
</dbReference>
<gene>
    <name evidence="2" type="ORF">AVDCRST_MAG86-3447</name>
</gene>
<dbReference type="SMART" id="SM00028">
    <property type="entry name" value="TPR"/>
    <property type="match status" value="7"/>
</dbReference>
<feature type="domain" description="NACHT" evidence="1">
    <location>
        <begin position="2"/>
        <end position="117"/>
    </location>
</feature>
<evidence type="ECO:0000313" key="2">
    <source>
        <dbReference type="EMBL" id="CAA9585532.1"/>
    </source>
</evidence>
<sequence length="817" mass="89655">MLGVAGVGKTRLALQLAHEQLSLGTFQDAVRFVSLDTLNDARQLPSRLIGDLGLTQRANTDPLEQLTTFIAKRRMLLVLDNFEGLVEGSSLLSQLLRVCPNLKVLVTTRERLRLEEEHVFPIEGLPYPGGRAADGPLADAVQLFKERAQQAHPHFDLERELAAVLDICRLVEGLPLGIELAASWVRLMPCTEIASEIRRSLEFLSSTTRNVPERHRSLEAAFEASWGRLSPQEQEGLRGLSVFRGGFTRAAASTMAGATIPLLASLVDRSLLRVSPSGRYDRHPLLYQFTREKLAEHPEEQAGAQGKHAAFYLSLAEEAAPQLRGREQVRWFGRLSEELDNFREALRVLETKGDAETALRLATTLGHLWSTRGHYAEGYSYLTRFLPEVARPSVTAAKASLLAADLAWVQGDHKTAQTLLEQSLTSAKELNEKSLWSRSLGALGRIAQLNRGDPEGARSLYEAALERAGEVGDKEASATSLRSLGGLHSEGANYRQARLCYEASASLAAELGDDHSRAKALVSLATVLTYLGESAQAHVLNEQCLELFRAVGDAHGAGIALLNLGVDASEQGDLEGSTERYRQSLELFRGLGDKRMVSHLLNNVAGVLQKCGDLPQAQELLEESLAIQRTVGDVSLVAHALNTLASVYDDQGRPGEAFRCYQECLELCRETNDTWALMRVLEASARWHLGRDNYGAAQTLLAEAVALAHASGDRKTLAKALEARAMLEAAAGEGARAVHLSAYAERLRQTLGFARLPRYQHDYEETLARARERLGEKRFKDAWAHGQVLTLEEAVRMCRAFAETPTARTPPKDTVAP</sequence>
<dbReference type="InterPro" id="IPR007111">
    <property type="entry name" value="NACHT_NTPase"/>
</dbReference>
<dbReference type="InterPro" id="IPR027417">
    <property type="entry name" value="P-loop_NTPase"/>
</dbReference>
<dbReference type="Gene3D" id="1.25.40.10">
    <property type="entry name" value="Tetratricopeptide repeat domain"/>
    <property type="match status" value="2"/>
</dbReference>
<reference evidence="2" key="1">
    <citation type="submission" date="2020-02" db="EMBL/GenBank/DDBJ databases">
        <authorList>
            <person name="Meier V. D."/>
        </authorList>
    </citation>
    <scope>NUCLEOTIDE SEQUENCE</scope>
    <source>
        <strain evidence="2">AVDCRST_MAG86</strain>
    </source>
</reference>
<dbReference type="Gene3D" id="3.40.50.300">
    <property type="entry name" value="P-loop containing nucleotide triphosphate hydrolases"/>
    <property type="match status" value="1"/>
</dbReference>
<dbReference type="EMBL" id="CADCWP010000309">
    <property type="protein sequence ID" value="CAA9585532.1"/>
    <property type="molecule type" value="Genomic_DNA"/>
</dbReference>
<proteinExistence type="predicted"/>
<dbReference type="SUPFAM" id="SSF48452">
    <property type="entry name" value="TPR-like"/>
    <property type="match status" value="3"/>
</dbReference>
<dbReference type="Pfam" id="PF13424">
    <property type="entry name" value="TPR_12"/>
    <property type="match status" value="2"/>
</dbReference>
<dbReference type="InterPro" id="IPR011990">
    <property type="entry name" value="TPR-like_helical_dom_sf"/>
</dbReference>